<evidence type="ECO:0000256" key="1">
    <source>
        <dbReference type="PIRSR" id="PIRSR600888-1"/>
    </source>
</evidence>
<dbReference type="EMBL" id="VXPY01000013">
    <property type="protein sequence ID" value="MYD89207.1"/>
    <property type="molecule type" value="Genomic_DNA"/>
</dbReference>
<feature type="compositionally biased region" description="Basic and acidic residues" evidence="3">
    <location>
        <begin position="176"/>
        <end position="186"/>
    </location>
</feature>
<dbReference type="GO" id="GO:0008830">
    <property type="term" value="F:dTDP-4-dehydrorhamnose 3,5-epimerase activity"/>
    <property type="evidence" value="ECO:0007669"/>
    <property type="project" value="InterPro"/>
</dbReference>
<accession>A0A6B1DPK8</accession>
<sequence length="186" mass="21458">MDSPSRAPTTEIADIAIRVPRWFEDSRGRFAETWRSEWYPGFDMSQLQGNRSDSRPGVLRGLHYHFLQFDYWQVVQGEIEVGLVDLRADSETFLRAEVLRLNAQEGWGLFIPPGVAHGFHSPRGAILTYLVNRYYTGTDEFSVLWNDPDLAVPWTCTDPILSDRDSQAPRWQDIPNSDRPRAEAFR</sequence>
<dbReference type="PANTHER" id="PTHR21047">
    <property type="entry name" value="DTDP-6-DEOXY-D-GLUCOSE-3,5 EPIMERASE"/>
    <property type="match status" value="1"/>
</dbReference>
<dbReference type="Gene3D" id="2.60.120.10">
    <property type="entry name" value="Jelly Rolls"/>
    <property type="match status" value="1"/>
</dbReference>
<evidence type="ECO:0000313" key="4">
    <source>
        <dbReference type="EMBL" id="MYD89207.1"/>
    </source>
</evidence>
<protein>
    <submittedName>
        <fullName evidence="4">dTDP-4-keto-6-deoxy-D-glucose epimerase</fullName>
    </submittedName>
</protein>
<dbReference type="AlphaFoldDB" id="A0A6B1DPK8"/>
<name>A0A6B1DPK8_9CHLR</name>
<evidence type="ECO:0000256" key="2">
    <source>
        <dbReference type="PIRSR" id="PIRSR600888-3"/>
    </source>
</evidence>
<comment type="caution">
    <text evidence="4">The sequence shown here is derived from an EMBL/GenBank/DDBJ whole genome shotgun (WGS) entry which is preliminary data.</text>
</comment>
<dbReference type="InterPro" id="IPR000888">
    <property type="entry name" value="RmlC-like"/>
</dbReference>
<feature type="site" description="Participates in a stacking interaction with the thymidine ring of dTDP-4-oxo-6-deoxyglucose" evidence="2">
    <location>
        <position position="135"/>
    </location>
</feature>
<dbReference type="InterPro" id="IPR011051">
    <property type="entry name" value="RmlC_Cupin_sf"/>
</dbReference>
<dbReference type="GO" id="GO:0000271">
    <property type="term" value="P:polysaccharide biosynthetic process"/>
    <property type="evidence" value="ECO:0007669"/>
    <property type="project" value="TreeGrafter"/>
</dbReference>
<reference evidence="4" key="1">
    <citation type="submission" date="2019-09" db="EMBL/GenBank/DDBJ databases">
        <title>Characterisation of the sponge microbiome using genome-centric metagenomics.</title>
        <authorList>
            <person name="Engelberts J.P."/>
            <person name="Robbins S.J."/>
            <person name="De Goeij J.M."/>
            <person name="Aranda M."/>
            <person name="Bell S.C."/>
            <person name="Webster N.S."/>
        </authorList>
    </citation>
    <scope>NUCLEOTIDE SEQUENCE</scope>
    <source>
        <strain evidence="4">SB0662_bin_9</strain>
    </source>
</reference>
<organism evidence="4">
    <name type="scientific">Caldilineaceae bacterium SB0662_bin_9</name>
    <dbReference type="NCBI Taxonomy" id="2605258"/>
    <lineage>
        <taxon>Bacteria</taxon>
        <taxon>Bacillati</taxon>
        <taxon>Chloroflexota</taxon>
        <taxon>Caldilineae</taxon>
        <taxon>Caldilineales</taxon>
        <taxon>Caldilineaceae</taxon>
    </lineage>
</organism>
<feature type="active site" description="Proton acceptor" evidence="1">
    <location>
        <position position="63"/>
    </location>
</feature>
<dbReference type="InterPro" id="IPR014710">
    <property type="entry name" value="RmlC-like_jellyroll"/>
</dbReference>
<proteinExistence type="predicted"/>
<feature type="region of interest" description="Disordered" evidence="3">
    <location>
        <begin position="163"/>
        <end position="186"/>
    </location>
</feature>
<dbReference type="PANTHER" id="PTHR21047:SF2">
    <property type="entry name" value="THYMIDINE DIPHOSPHO-4-KETO-RHAMNOSE 3,5-EPIMERASE"/>
    <property type="match status" value="1"/>
</dbReference>
<gene>
    <name evidence="4" type="ORF">F4Y08_02545</name>
</gene>
<feature type="active site" description="Proton donor" evidence="1">
    <location>
        <position position="129"/>
    </location>
</feature>
<dbReference type="GO" id="GO:0005829">
    <property type="term" value="C:cytosol"/>
    <property type="evidence" value="ECO:0007669"/>
    <property type="project" value="TreeGrafter"/>
</dbReference>
<dbReference type="Pfam" id="PF00908">
    <property type="entry name" value="dTDP_sugar_isom"/>
    <property type="match status" value="1"/>
</dbReference>
<dbReference type="GO" id="GO:0019305">
    <property type="term" value="P:dTDP-rhamnose biosynthetic process"/>
    <property type="evidence" value="ECO:0007669"/>
    <property type="project" value="TreeGrafter"/>
</dbReference>
<evidence type="ECO:0000256" key="3">
    <source>
        <dbReference type="SAM" id="MobiDB-lite"/>
    </source>
</evidence>
<dbReference type="SUPFAM" id="SSF51182">
    <property type="entry name" value="RmlC-like cupins"/>
    <property type="match status" value="1"/>
</dbReference>